<evidence type="ECO:0000259" key="3">
    <source>
        <dbReference type="Pfam" id="PF02517"/>
    </source>
</evidence>
<dbReference type="InterPro" id="IPR003675">
    <property type="entry name" value="Rce1/LyrA-like_dom"/>
</dbReference>
<feature type="domain" description="CAAX prenyl protease 2/Lysostaphin resistance protein A-like" evidence="3">
    <location>
        <begin position="199"/>
        <end position="290"/>
    </location>
</feature>
<evidence type="ECO:0000313" key="5">
    <source>
        <dbReference type="Proteomes" id="UP000198822"/>
    </source>
</evidence>
<dbReference type="GO" id="GO:0080120">
    <property type="term" value="P:CAAX-box protein maturation"/>
    <property type="evidence" value="ECO:0007669"/>
    <property type="project" value="UniProtKB-ARBA"/>
</dbReference>
<keyword evidence="5" id="KW-1185">Reference proteome</keyword>
<organism evidence="4 5">
    <name type="scientific">Agrococcus jejuensis</name>
    <dbReference type="NCBI Taxonomy" id="399736"/>
    <lineage>
        <taxon>Bacteria</taxon>
        <taxon>Bacillati</taxon>
        <taxon>Actinomycetota</taxon>
        <taxon>Actinomycetes</taxon>
        <taxon>Micrococcales</taxon>
        <taxon>Microbacteriaceae</taxon>
        <taxon>Agrococcus</taxon>
    </lineage>
</organism>
<keyword evidence="2" id="KW-0472">Membrane</keyword>
<dbReference type="RefSeq" id="WP_231945192.1">
    <property type="nucleotide sequence ID" value="NZ_LT629695.1"/>
</dbReference>
<feature type="transmembrane region" description="Helical" evidence="2">
    <location>
        <begin position="229"/>
        <end position="247"/>
    </location>
</feature>
<proteinExistence type="predicted"/>
<dbReference type="Pfam" id="PF02517">
    <property type="entry name" value="Rce1-like"/>
    <property type="match status" value="1"/>
</dbReference>
<feature type="region of interest" description="Disordered" evidence="1">
    <location>
        <begin position="1"/>
        <end position="40"/>
    </location>
</feature>
<feature type="compositionally biased region" description="Polar residues" evidence="1">
    <location>
        <begin position="1"/>
        <end position="10"/>
    </location>
</feature>
<keyword evidence="2" id="KW-1133">Transmembrane helix</keyword>
<feature type="transmembrane region" description="Helical" evidence="2">
    <location>
        <begin position="202"/>
        <end position="222"/>
    </location>
</feature>
<protein>
    <recommendedName>
        <fullName evidence="3">CAAX prenyl protease 2/Lysostaphin resistance protein A-like domain-containing protein</fullName>
    </recommendedName>
</protein>
<dbReference type="STRING" id="399736.SAMN04489720_1375"/>
<dbReference type="AlphaFoldDB" id="A0A1G8CQ42"/>
<reference evidence="5" key="1">
    <citation type="submission" date="2016-10" db="EMBL/GenBank/DDBJ databases">
        <authorList>
            <person name="Varghese N."/>
            <person name="Submissions S."/>
        </authorList>
    </citation>
    <scope>NUCLEOTIDE SEQUENCE [LARGE SCALE GENOMIC DNA]</scope>
    <source>
        <strain evidence="5">DSM 22002</strain>
    </source>
</reference>
<feature type="transmembrane region" description="Helical" evidence="2">
    <location>
        <begin position="94"/>
        <end position="111"/>
    </location>
</feature>
<sequence length="315" mass="33666">MTASEATEPQPSEADAGASAATSASAAETPAESGASAHPDPAATHPLAIVPAALVSLSAVVLFGFLESIPGYVILLAGVAGGILTDRAGLSRRLGADLAAIAASLTVISLVELKADVSWAGVARFTVILGLAIVIPVVITRLIYKERSIAFPWRGGRWTRAQWTYVAVVIVAAYLILPAYFLGSGVYLNWPELADGGEVARFFVGVNAVGLWDELFFICIVFTLLLRHFPLWVANVLQATIFVSFLWELGYQSWGPLLTIPFALIQGLIFNLSKRNLLYVVTVHLLFDVVVFLAIVVGRNPDLIWLFPLAAPLLG</sequence>
<evidence type="ECO:0000256" key="1">
    <source>
        <dbReference type="SAM" id="MobiDB-lite"/>
    </source>
</evidence>
<name>A0A1G8CQ42_9MICO</name>
<dbReference type="GO" id="GO:0004175">
    <property type="term" value="F:endopeptidase activity"/>
    <property type="evidence" value="ECO:0007669"/>
    <property type="project" value="UniProtKB-ARBA"/>
</dbReference>
<feature type="transmembrane region" description="Helical" evidence="2">
    <location>
        <begin position="165"/>
        <end position="190"/>
    </location>
</feature>
<feature type="transmembrane region" description="Helical" evidence="2">
    <location>
        <begin position="253"/>
        <end position="270"/>
    </location>
</feature>
<keyword evidence="2" id="KW-0812">Transmembrane</keyword>
<dbReference type="EMBL" id="LT629695">
    <property type="protein sequence ID" value="SDH47647.1"/>
    <property type="molecule type" value="Genomic_DNA"/>
</dbReference>
<feature type="transmembrane region" description="Helical" evidence="2">
    <location>
        <begin position="123"/>
        <end position="144"/>
    </location>
</feature>
<evidence type="ECO:0000313" key="4">
    <source>
        <dbReference type="EMBL" id="SDH47647.1"/>
    </source>
</evidence>
<feature type="transmembrane region" description="Helical" evidence="2">
    <location>
        <begin position="277"/>
        <end position="298"/>
    </location>
</feature>
<dbReference type="Proteomes" id="UP000198822">
    <property type="component" value="Chromosome I"/>
</dbReference>
<gene>
    <name evidence="4" type="ORF">SAMN04489720_1375</name>
</gene>
<feature type="compositionally biased region" description="Low complexity" evidence="1">
    <location>
        <begin position="11"/>
        <end position="37"/>
    </location>
</feature>
<feature type="transmembrane region" description="Helical" evidence="2">
    <location>
        <begin position="49"/>
        <end position="82"/>
    </location>
</feature>
<accession>A0A1G8CQ42</accession>
<evidence type="ECO:0000256" key="2">
    <source>
        <dbReference type="SAM" id="Phobius"/>
    </source>
</evidence>